<proteinExistence type="predicted"/>
<dbReference type="Proteomes" id="UP000432516">
    <property type="component" value="Unassembled WGS sequence"/>
</dbReference>
<comment type="caution">
    <text evidence="1">The sequence shown here is derived from an EMBL/GenBank/DDBJ whole genome shotgun (WGS) entry which is preliminary data.</text>
</comment>
<evidence type="ECO:0000313" key="2">
    <source>
        <dbReference type="Proteomes" id="UP000432516"/>
    </source>
</evidence>
<accession>A0A6I2NQA2</accession>
<name>A0A6I2NQA2_PARDI</name>
<dbReference type="EMBL" id="WKNE01000013">
    <property type="protein sequence ID" value="MRZ56127.1"/>
    <property type="molecule type" value="Genomic_DNA"/>
</dbReference>
<gene>
    <name evidence="1" type="ORF">GKD68_15560</name>
</gene>
<dbReference type="Pfam" id="PF13151">
    <property type="entry name" value="DUF3990"/>
    <property type="match status" value="1"/>
</dbReference>
<sequence length="161" mass="18913">MKIYHGSIEQICSPEIREPNRRLDYGAGFYATTSYEQAERWVQRKMRESKTCKGYVNIYEFDKQAMYTLKTLSFPTPTAEWIDFVMLNRTKQGYTHDYDIVYGPVANDHVYAAFALYEGHVLSKQALISELQTYKLVDQYLFHTERSLDSITFMEAKEIKS</sequence>
<protein>
    <submittedName>
        <fullName evidence="1">DUF3990 domain-containing protein</fullName>
    </submittedName>
</protein>
<evidence type="ECO:0000313" key="1">
    <source>
        <dbReference type="EMBL" id="MRZ56127.1"/>
    </source>
</evidence>
<dbReference type="InterPro" id="IPR025051">
    <property type="entry name" value="DUF3990"/>
</dbReference>
<dbReference type="AlphaFoldDB" id="A0A6I2NQA2"/>
<reference evidence="1 2" key="1">
    <citation type="journal article" date="2019" name="Nat. Med.">
        <title>A library of human gut bacterial isolates paired with longitudinal multiomics data enables mechanistic microbiome research.</title>
        <authorList>
            <person name="Poyet M."/>
            <person name="Groussin M."/>
            <person name="Gibbons S.M."/>
            <person name="Avila-Pacheco J."/>
            <person name="Jiang X."/>
            <person name="Kearney S.M."/>
            <person name="Perrotta A.R."/>
            <person name="Berdy B."/>
            <person name="Zhao S."/>
            <person name="Lieberman T.D."/>
            <person name="Swanson P.K."/>
            <person name="Smith M."/>
            <person name="Roesemann S."/>
            <person name="Alexander J.E."/>
            <person name="Rich S.A."/>
            <person name="Livny J."/>
            <person name="Vlamakis H."/>
            <person name="Clish C."/>
            <person name="Bullock K."/>
            <person name="Deik A."/>
            <person name="Scott J."/>
            <person name="Pierce K.A."/>
            <person name="Xavier R.J."/>
            <person name="Alm E.J."/>
        </authorList>
    </citation>
    <scope>NUCLEOTIDE SEQUENCE [LARGE SCALE GENOMIC DNA]</scope>
    <source>
        <strain evidence="1 2">BIOML-A2</strain>
    </source>
</reference>
<organism evidence="1 2">
    <name type="scientific">Parabacteroides distasonis</name>
    <dbReference type="NCBI Taxonomy" id="823"/>
    <lineage>
        <taxon>Bacteria</taxon>
        <taxon>Pseudomonadati</taxon>
        <taxon>Bacteroidota</taxon>
        <taxon>Bacteroidia</taxon>
        <taxon>Bacteroidales</taxon>
        <taxon>Tannerellaceae</taxon>
        <taxon>Parabacteroides</taxon>
    </lineage>
</organism>
<dbReference type="RefSeq" id="WP_121956033.1">
    <property type="nucleotide sequence ID" value="NZ_CAXSUO010000002.1"/>
</dbReference>